<evidence type="ECO:0000256" key="13">
    <source>
        <dbReference type="SAM" id="MobiDB-lite"/>
    </source>
</evidence>
<keyword evidence="3" id="KW-1017">Isopeptide bond</keyword>
<dbReference type="InterPro" id="IPR036390">
    <property type="entry name" value="WH_DNA-bd_sf"/>
</dbReference>
<feature type="binding site" evidence="9">
    <location>
        <position position="132"/>
    </location>
    <ligand>
        <name>S-adenosyl-L-methionine</name>
        <dbReference type="ChEBI" id="CHEBI:59789"/>
    </ligand>
</feature>
<dbReference type="InterPro" id="IPR029063">
    <property type="entry name" value="SAM-dependent_MTases_sf"/>
</dbReference>
<evidence type="ECO:0000259" key="14">
    <source>
        <dbReference type="PROSITE" id="PS50069"/>
    </source>
</evidence>
<dbReference type="SUPFAM" id="SSF75632">
    <property type="entry name" value="Cullin homology domain"/>
    <property type="match status" value="1"/>
</dbReference>
<dbReference type="SUPFAM" id="SSF53335">
    <property type="entry name" value="S-adenosyl-L-methionine-dependent methyltransferases"/>
    <property type="match status" value="1"/>
</dbReference>
<dbReference type="STRING" id="181874.A0A409YQT5"/>
<evidence type="ECO:0000313" key="16">
    <source>
        <dbReference type="Proteomes" id="UP000284842"/>
    </source>
</evidence>
<dbReference type="InterPro" id="IPR019559">
    <property type="entry name" value="Cullin_neddylation_domain"/>
</dbReference>
<feature type="coiled-coil region" evidence="12">
    <location>
        <begin position="591"/>
        <end position="618"/>
    </location>
</feature>
<dbReference type="PROSITE" id="PS51608">
    <property type="entry name" value="SAM_MT_UBIE"/>
    <property type="match status" value="1"/>
</dbReference>
<dbReference type="FunFam" id="1.20.1310.10:FF:000011">
    <property type="entry name" value="Cullin 1"/>
    <property type="match status" value="1"/>
</dbReference>
<dbReference type="EMBL" id="NHTK01000814">
    <property type="protein sequence ID" value="PPR05360.1"/>
    <property type="molecule type" value="Genomic_DNA"/>
</dbReference>
<keyword evidence="9" id="KW-0472">Membrane</keyword>
<dbReference type="Pfam" id="PF00888">
    <property type="entry name" value="Cullin"/>
    <property type="match status" value="1"/>
</dbReference>
<dbReference type="FunFam" id="1.20.1310.10:FF:000012">
    <property type="entry name" value="Cullin 2"/>
    <property type="match status" value="1"/>
</dbReference>
<dbReference type="GO" id="GO:0031625">
    <property type="term" value="F:ubiquitin protein ligase binding"/>
    <property type="evidence" value="ECO:0007669"/>
    <property type="project" value="InterPro"/>
</dbReference>
<dbReference type="FunCoup" id="A0A409YQT5">
    <property type="interactions" value="509"/>
</dbReference>
<evidence type="ECO:0000256" key="6">
    <source>
        <dbReference type="ARBA" id="ARBA00022691"/>
    </source>
</evidence>
<evidence type="ECO:0000256" key="5">
    <source>
        <dbReference type="ARBA" id="ARBA00022679"/>
    </source>
</evidence>
<dbReference type="GO" id="GO:0019005">
    <property type="term" value="C:SCF ubiquitin ligase complex"/>
    <property type="evidence" value="ECO:0007669"/>
    <property type="project" value="UniProtKB-ARBA"/>
</dbReference>
<sequence length="1124" mass="128565">MQRFSRTIPHLKTCRLVPSVRFNSTQAQPPQPDPQPKTTSFGFRSVPEDLKESLVKNVFDSVAAKYDLMNDATSFGVHRLWKDTFVSSLRPGRKGPMKCIDVAGGTGDIALRILDYAKDNHYDRETTVEVVDINAQMLKEGYRRFKRTMYHNTPQISFHEANAQNLGSEKFKDNTYDLYTIAFGIRNCTSIPDVLKEAYRVLKPGATFACLEFSRVNNPLLSTLYDQYSFSVIPVLGTVLAGDSASYQYLVESIRKFPPQPEFAQMIRDAGFVTGKDIDGGAWTDLWGGIASIISWNYVRNVRQSECTHICHGPRSSGTVSSLQSAGTFFVLIPYIAMANVSTPFPMPSSSADLGTIWAFLQEGVDHIMTKLQTGVSYSKYMSLYTVAYNYCTSSKMQGTGNDTIGISSRNRSPAGANLMGSDLYSNLIRYFVSHLRSLREQTDALQDEALLRYYAAEWQRYTTGANYINRLFTYLNRHWVKRERDEGRKGVYPVYTLALVEWKNNLFIPIQEKKTKLAGAILRLIENQRNGEVIDQGLVKKVIDSFVSLGLDETDTNKACLDVYREHFEVPFIMATEQYYKQESESFLANHSVSDYLKKAEERLKEEEDRVERYLNTTTRKTLIAKCEHVLIRALAELMWDNFQTLLDYDKDEDLQRMYSLLSRIPEGLDPLRKRFEEHVKKAGLAAVERLVADSGSSNEALDPKSYVDELLAVHTKYSETVNRSFRGEAGFIASLDKACREFVNRNAATGTSNSKSPELIAKHTDLLLRKNNKMAEEDDLEVALNRVMILFKYIEDKDVFQTFYTTKLSKRLIHGVSASDESEASMISKLKEACGFEYTNKLQRMFTDMSLSKDLTDSFKSRMEQNHDDMDISFTIMVLGTNFWPLNPPTHDFAIPAEILPTYDRFSKYYQMKHSGRKLTWLWNYSKNELRTNYLNQKYILMTSSFQTAVLLQYNVNDTMSLTELHQATQIPQDLLTQVLALLVKAKILVNEETEQYDLNPNFKSKKIRVNLNLPIKAETKAESTEVLRAVDEDRKYVIQATIVRIMKARKTMKNQPLIQEVISQISQRFAPKIPDIKKACKPIKYCRASLTVFLYQAIDTLLEKEYIERVDGTRDTFAYVA</sequence>
<dbReference type="InParanoid" id="A0A409YQT5"/>
<dbReference type="InterPro" id="IPR004033">
    <property type="entry name" value="UbiE/COQ5_MeTrFase"/>
</dbReference>
<organism evidence="15 16">
    <name type="scientific">Panaeolus cyanescens</name>
    <dbReference type="NCBI Taxonomy" id="181874"/>
    <lineage>
        <taxon>Eukaryota</taxon>
        <taxon>Fungi</taxon>
        <taxon>Dikarya</taxon>
        <taxon>Basidiomycota</taxon>
        <taxon>Agaricomycotina</taxon>
        <taxon>Agaricomycetes</taxon>
        <taxon>Agaricomycetidae</taxon>
        <taxon>Agaricales</taxon>
        <taxon>Agaricineae</taxon>
        <taxon>Galeropsidaceae</taxon>
        <taxon>Panaeolus</taxon>
    </lineage>
</organism>
<dbReference type="InterPro" id="IPR036388">
    <property type="entry name" value="WH-like_DNA-bd_sf"/>
</dbReference>
<dbReference type="InterPro" id="IPR016158">
    <property type="entry name" value="Cullin_homology"/>
</dbReference>
<dbReference type="InterPro" id="IPR045093">
    <property type="entry name" value="Cullin"/>
</dbReference>
<dbReference type="PANTHER" id="PTHR11932">
    <property type="entry name" value="CULLIN"/>
    <property type="match status" value="1"/>
</dbReference>
<dbReference type="Proteomes" id="UP000284842">
    <property type="component" value="Unassembled WGS sequence"/>
</dbReference>
<dbReference type="Gene3D" id="4.10.1030.10">
    <property type="entry name" value="Ring Box Chain A, domain 5"/>
    <property type="match status" value="1"/>
</dbReference>
<keyword evidence="9" id="KW-0496">Mitochondrion</keyword>
<comment type="subcellular location">
    <subcellularLocation>
        <location evidence="9">Mitochondrion inner membrane</location>
        <topology evidence="9">Peripheral membrane protein</topology>
        <orientation evidence="9">Matrix side</orientation>
    </subcellularLocation>
</comment>
<comment type="similarity">
    <text evidence="2 10 11">Belongs to the cullin family.</text>
</comment>
<dbReference type="Gene3D" id="3.40.50.150">
    <property type="entry name" value="Vaccinia Virus protein VP39"/>
    <property type="match status" value="1"/>
</dbReference>
<evidence type="ECO:0000256" key="3">
    <source>
        <dbReference type="ARBA" id="ARBA00022499"/>
    </source>
</evidence>
<comment type="subunit">
    <text evidence="9">Component of a multi-subunit COQ enzyme complex, composed of at least COQ3, COQ4, COQ5, COQ6, COQ7 and COQ9.</text>
</comment>
<keyword evidence="16" id="KW-1185">Reference proteome</keyword>
<dbReference type="NCBIfam" id="TIGR01934">
    <property type="entry name" value="MenG_MenH_UbiE"/>
    <property type="match status" value="1"/>
</dbReference>
<evidence type="ECO:0000256" key="9">
    <source>
        <dbReference type="HAMAP-Rule" id="MF_03191"/>
    </source>
</evidence>
<dbReference type="PROSITE" id="PS50069">
    <property type="entry name" value="CULLIN_2"/>
    <property type="match status" value="1"/>
</dbReference>
<dbReference type="PROSITE" id="PS01184">
    <property type="entry name" value="UBIE_2"/>
    <property type="match status" value="1"/>
</dbReference>
<dbReference type="InterPro" id="IPR059120">
    <property type="entry name" value="Cullin-like_AB"/>
</dbReference>
<dbReference type="HAMAP" id="MF_01813">
    <property type="entry name" value="MenG_UbiE_methyltr"/>
    <property type="match status" value="1"/>
</dbReference>
<protein>
    <recommendedName>
        <fullName evidence="9">2-methoxy-6-polyprenyl-1,4-benzoquinol methylase, mitochondrial</fullName>
        <ecNumber evidence="9">2.1.1.201</ecNumber>
    </recommendedName>
    <alternativeName>
        <fullName evidence="9">Ubiquinone biosynthesis methyltransferase COQ5</fullName>
    </alternativeName>
</protein>
<dbReference type="UniPathway" id="UPA00232"/>
<dbReference type="Pfam" id="PF10557">
    <property type="entry name" value="Cullin_Nedd8"/>
    <property type="match status" value="1"/>
</dbReference>
<dbReference type="GO" id="GO:0032259">
    <property type="term" value="P:methylation"/>
    <property type="evidence" value="ECO:0007669"/>
    <property type="project" value="UniProtKB-KW"/>
</dbReference>
<proteinExistence type="inferred from homology"/>
<evidence type="ECO:0000256" key="10">
    <source>
        <dbReference type="PROSITE-ProRule" id="PRU00330"/>
    </source>
</evidence>
<evidence type="ECO:0000256" key="12">
    <source>
        <dbReference type="SAM" id="Coils"/>
    </source>
</evidence>
<keyword evidence="7" id="KW-0833">Ubl conjugation pathway</keyword>
<dbReference type="InterPro" id="IPR023576">
    <property type="entry name" value="UbiE/COQ5_MeTrFase_CS"/>
</dbReference>
<dbReference type="EC" id="2.1.1.201" evidence="9"/>
<dbReference type="Gene3D" id="1.20.1310.10">
    <property type="entry name" value="Cullin Repeats"/>
    <property type="match status" value="4"/>
</dbReference>
<dbReference type="SUPFAM" id="SSF46785">
    <property type="entry name" value="Winged helix' DNA-binding domain"/>
    <property type="match status" value="1"/>
</dbReference>
<evidence type="ECO:0000256" key="4">
    <source>
        <dbReference type="ARBA" id="ARBA00022603"/>
    </source>
</evidence>
<comment type="pathway">
    <text evidence="1">Protein modification; protein ubiquitination.</text>
</comment>
<name>A0A409YQT5_9AGAR</name>
<comment type="caution">
    <text evidence="15">The sequence shown here is derived from an EMBL/GenBank/DDBJ whole genome shotgun (WGS) entry which is preliminary data.</text>
</comment>
<dbReference type="SMART" id="SM00884">
    <property type="entry name" value="Cullin_Nedd8"/>
    <property type="match status" value="1"/>
</dbReference>
<evidence type="ECO:0000256" key="8">
    <source>
        <dbReference type="ARBA" id="ARBA00022843"/>
    </source>
</evidence>
<dbReference type="GO" id="GO:0031146">
    <property type="term" value="P:SCF-dependent proteasomal ubiquitin-dependent protein catabolic process"/>
    <property type="evidence" value="ECO:0007669"/>
    <property type="project" value="UniProtKB-ARBA"/>
</dbReference>
<keyword evidence="12" id="KW-0175">Coiled coil</keyword>
<dbReference type="OrthoDB" id="27073at2759"/>
<dbReference type="FunFam" id="4.10.1030.10:FF:000002">
    <property type="entry name" value="cullin homolog 1"/>
    <property type="match status" value="1"/>
</dbReference>
<dbReference type="AlphaFoldDB" id="A0A409YQT5"/>
<feature type="binding site" evidence="9">
    <location>
        <position position="106"/>
    </location>
    <ligand>
        <name>S-adenosyl-L-methionine</name>
        <dbReference type="ChEBI" id="CHEBI:59789"/>
    </ligand>
</feature>
<keyword evidence="9" id="KW-0831">Ubiquinone biosynthesis</keyword>
<comment type="pathway">
    <text evidence="9">Cofactor biosynthesis; ubiquinone biosynthesis.</text>
</comment>
<evidence type="ECO:0000256" key="7">
    <source>
        <dbReference type="ARBA" id="ARBA00022786"/>
    </source>
</evidence>
<comment type="function">
    <text evidence="9">Methyltransferase required for the conversion of 2-polyprenyl-6-methoxy-1,4-benzoquinol (DDMQH2) to 2-polyprenyl-3-methyl-6-methoxy-1,4-benzoquinol (DMQH2).</text>
</comment>
<evidence type="ECO:0000256" key="2">
    <source>
        <dbReference type="ARBA" id="ARBA00006019"/>
    </source>
</evidence>
<dbReference type="InterPro" id="IPR036317">
    <property type="entry name" value="Cullin_homology_sf"/>
</dbReference>
<dbReference type="Pfam" id="PF01209">
    <property type="entry name" value="Ubie_methyltran"/>
    <property type="match status" value="1"/>
</dbReference>
<dbReference type="FunFam" id="1.20.1310.10:FF:000026">
    <property type="entry name" value="Cullin 1"/>
    <property type="match status" value="1"/>
</dbReference>
<evidence type="ECO:0000313" key="15">
    <source>
        <dbReference type="EMBL" id="PPR05360.1"/>
    </source>
</evidence>
<keyword evidence="8" id="KW-0832">Ubl conjugation</keyword>
<dbReference type="Pfam" id="PF26557">
    <property type="entry name" value="Cullin_AB"/>
    <property type="match status" value="1"/>
</dbReference>
<comment type="catalytic activity">
    <reaction evidence="9">
        <text>a 2-methoxy-6-(all-trans-polyprenyl)benzene-1,4-diol + S-adenosyl-L-methionine = a 5-methoxy-2-methyl-3-(all-trans-polyprenyl)benzene-1,4-diol + S-adenosyl-L-homocysteine + H(+)</text>
        <dbReference type="Rhea" id="RHEA:28286"/>
        <dbReference type="Rhea" id="RHEA-COMP:10858"/>
        <dbReference type="Rhea" id="RHEA-COMP:10859"/>
        <dbReference type="ChEBI" id="CHEBI:15378"/>
        <dbReference type="ChEBI" id="CHEBI:57856"/>
        <dbReference type="ChEBI" id="CHEBI:59789"/>
        <dbReference type="ChEBI" id="CHEBI:84166"/>
        <dbReference type="ChEBI" id="CHEBI:84167"/>
        <dbReference type="EC" id="2.1.1.201"/>
    </reaction>
</comment>
<accession>A0A409YQT5</accession>
<dbReference type="FunFam" id="1.10.10.10:FF:000161">
    <property type="entry name" value="Cullin 1"/>
    <property type="match status" value="1"/>
</dbReference>
<evidence type="ECO:0000256" key="11">
    <source>
        <dbReference type="RuleBase" id="RU003829"/>
    </source>
</evidence>
<comment type="similarity">
    <text evidence="9">Belongs to the class I-like SAM-binding methyltransferase superfamily. MenG/UbiE family.</text>
</comment>
<dbReference type="Gene3D" id="1.10.10.10">
    <property type="entry name" value="Winged helix-like DNA-binding domain superfamily/Winged helix DNA-binding domain"/>
    <property type="match status" value="2"/>
</dbReference>
<dbReference type="GO" id="GO:0008425">
    <property type="term" value="F:2-methoxy-6-polyprenyl-1,4-benzoquinol methyltransferase activity"/>
    <property type="evidence" value="ECO:0007669"/>
    <property type="project" value="UniProtKB-UniRule"/>
</dbReference>
<dbReference type="InterPro" id="IPR001373">
    <property type="entry name" value="Cullin_N"/>
</dbReference>
<feature type="domain" description="Cullin family profile" evidence="14">
    <location>
        <begin position="757"/>
        <end position="986"/>
    </location>
</feature>
<gene>
    <name evidence="9" type="primary">COQ5</name>
    <name evidence="15" type="ORF">CVT24_007974</name>
</gene>
<keyword evidence="6 9" id="KW-0949">S-adenosyl-L-methionine</keyword>
<dbReference type="InterPro" id="IPR016159">
    <property type="entry name" value="Cullin_repeat-like_dom_sf"/>
</dbReference>
<keyword evidence="5 9" id="KW-0808">Transferase</keyword>
<dbReference type="SMART" id="SM00182">
    <property type="entry name" value="CULLIN"/>
    <property type="match status" value="1"/>
</dbReference>
<dbReference type="GO" id="GO:0031314">
    <property type="term" value="C:extrinsic component of mitochondrial inner membrane"/>
    <property type="evidence" value="ECO:0007669"/>
    <property type="project" value="UniProtKB-UniRule"/>
</dbReference>
<dbReference type="FunFam" id="1.20.1310.10:FF:000029">
    <property type="entry name" value="Cullin homolog 1"/>
    <property type="match status" value="1"/>
</dbReference>
<evidence type="ECO:0000256" key="1">
    <source>
        <dbReference type="ARBA" id="ARBA00004906"/>
    </source>
</evidence>
<keyword evidence="4 9" id="KW-0489">Methyltransferase</keyword>
<comment type="caution">
    <text evidence="9">Lacks conserved residue(s) required for the propagation of feature annotation.</text>
</comment>
<feature type="binding site" evidence="9">
    <location>
        <begin position="162"/>
        <end position="163"/>
    </location>
    <ligand>
        <name>S-adenosyl-L-methionine</name>
        <dbReference type="ChEBI" id="CHEBI:59789"/>
    </ligand>
</feature>
<reference evidence="15 16" key="1">
    <citation type="journal article" date="2018" name="Evol. Lett.">
        <title>Horizontal gene cluster transfer increased hallucinogenic mushroom diversity.</title>
        <authorList>
            <person name="Reynolds H.T."/>
            <person name="Vijayakumar V."/>
            <person name="Gluck-Thaler E."/>
            <person name="Korotkin H.B."/>
            <person name="Matheny P.B."/>
            <person name="Slot J.C."/>
        </authorList>
    </citation>
    <scope>NUCLEOTIDE SEQUENCE [LARGE SCALE GENOMIC DNA]</scope>
    <source>
        <strain evidence="15 16">2629</strain>
    </source>
</reference>
<feature type="region of interest" description="Disordered" evidence="13">
    <location>
        <begin position="23"/>
        <end position="43"/>
    </location>
</feature>
<dbReference type="CDD" id="cd02440">
    <property type="entry name" value="AdoMet_MTases"/>
    <property type="match status" value="1"/>
</dbReference>
<keyword evidence="9" id="KW-0999">Mitochondrion inner membrane</keyword>
<dbReference type="SUPFAM" id="SSF74788">
    <property type="entry name" value="Cullin repeat-like"/>
    <property type="match status" value="1"/>
</dbReference>